<organism evidence="1 2">
    <name type="scientific">Dentipellis fragilis</name>
    <dbReference type="NCBI Taxonomy" id="205917"/>
    <lineage>
        <taxon>Eukaryota</taxon>
        <taxon>Fungi</taxon>
        <taxon>Dikarya</taxon>
        <taxon>Basidiomycota</taxon>
        <taxon>Agaricomycotina</taxon>
        <taxon>Agaricomycetes</taxon>
        <taxon>Russulales</taxon>
        <taxon>Hericiaceae</taxon>
        <taxon>Dentipellis</taxon>
    </lineage>
</organism>
<evidence type="ECO:0000313" key="1">
    <source>
        <dbReference type="EMBL" id="TFY57783.1"/>
    </source>
</evidence>
<proteinExistence type="predicted"/>
<accession>A0A4Y9Y7M1</accession>
<dbReference type="EMBL" id="SEOQ01000726">
    <property type="protein sequence ID" value="TFY57783.1"/>
    <property type="molecule type" value="Genomic_DNA"/>
</dbReference>
<sequence>LPTWQICITSFHGKVFKYDGRSLDFTTWDSGILSAAKPFNNCHIARLPAELIVLTFKFLASMQYTSFRLGSTAWMDLGYTYESFGIAFLEEQPLRSGSSPISWSFGTNLNSRKIALLKQHTGHLEQLRISDVHDQLDLDMLMETGLMRSAPLLQDLEILESTYSSRGGPSGPCPAVFLLDLPWLLPNLKSLVDLEVNSLPDNDPFIIPPELTRSPNTSDVISVCVLIFDALPQMRSLRRLRLQNCLSASSSRSSVHVDEAVDLPCLEDLNLGGEAIACHAGLGDMDFIPPLLGSRTSSTKHAVNIFFAATSLNISVRESSDEDCGIPTHNTEWFEIGQRGHANIWIACRDRAAPPQDWCTFTLISKLCGAFPVGQVHTLDLRWKGGNFVYYPHWQDTFKLLPDVKHVHLCLPSVIMLIPAWSPETNKAWGSILDQQALTGDIIIFPHLKSLSCPSLLLDRYIVWVSLHDALLQALVARKKAGLPLQKLSFLHCDREPERLDDFKDVVHTVYWDKDDTTSWSNQWS</sequence>
<dbReference type="OrthoDB" id="2789062at2759"/>
<keyword evidence="2" id="KW-1185">Reference proteome</keyword>
<dbReference type="Proteomes" id="UP000298327">
    <property type="component" value="Unassembled WGS sequence"/>
</dbReference>
<name>A0A4Y9Y7M1_9AGAM</name>
<protein>
    <submittedName>
        <fullName evidence="1">Uncharacterized protein</fullName>
    </submittedName>
</protein>
<comment type="caution">
    <text evidence="1">The sequence shown here is derived from an EMBL/GenBank/DDBJ whole genome shotgun (WGS) entry which is preliminary data.</text>
</comment>
<evidence type="ECO:0000313" key="2">
    <source>
        <dbReference type="Proteomes" id="UP000298327"/>
    </source>
</evidence>
<feature type="non-terminal residue" evidence="1">
    <location>
        <position position="1"/>
    </location>
</feature>
<dbReference type="AlphaFoldDB" id="A0A4Y9Y7M1"/>
<gene>
    <name evidence="1" type="ORF">EVG20_g8405</name>
</gene>
<reference evidence="1 2" key="1">
    <citation type="submission" date="2019-02" db="EMBL/GenBank/DDBJ databases">
        <title>Genome sequencing of the rare red list fungi Dentipellis fragilis.</title>
        <authorList>
            <person name="Buettner E."/>
            <person name="Kellner H."/>
        </authorList>
    </citation>
    <scope>NUCLEOTIDE SEQUENCE [LARGE SCALE GENOMIC DNA]</scope>
    <source>
        <strain evidence="1 2">DSM 105465</strain>
    </source>
</reference>